<comment type="function">
    <text evidence="5">Required for morphogenesis and for the elongation of the flagellar filament by facilitating polymerization of the flagellin monomers at the tip of growing filament. Forms a capping structure, which prevents flagellin subunits (transported through the central channel of the flagellum) from leaking out without polymerization at the distal end.</text>
</comment>
<dbReference type="KEGG" id="pmes:FX988_03830"/>
<comment type="subcellular location">
    <subcellularLocation>
        <location evidence="5">Secreted</location>
    </subcellularLocation>
    <subcellularLocation>
        <location evidence="5">Bacterial flagellum</location>
    </subcellularLocation>
</comment>
<proteinExistence type="inferred from homology"/>
<keyword evidence="3 5" id="KW-0175">Coiled coil</keyword>
<sequence>MSIQSLGVGSGLDLEALVSQLLEAERAPKQERLDSQEESYDAEISSIGTLKSKMKEFLDSVDELRSDANLKGREPTIKNPSENVEPFTADASNSAVEATYAIAVTQIASGSRIETDNAADGGFSSTSDPVYTQPTLLDPPSGSLTFKIGATSDSFSIDVNAGMTLQQLSSAINNADDNFGVRSSIIDTGTASGGAKLVFTSSVEGEGNDLVIVNDNDLAELNRVATTNSSETVNYLSPVKNAQNSKATIDGIAVESSTTKFENVIENVSFTVSQLSEIGDDGVTPLTSSLKIGFDSEGLEGKIRDFVDNFNALNTQITSLTRYGLSDLEEDGALAGDSMIRGIQQGLSNMISSSVSSSGLGTLFQLGIEFNEDGDLEIGSSDKYGFGSGEDRLRDALEDNFDDIAALFADDEQGVAVRMYEYVEQYTNFSGLLSSRERSVRDQKDQLANEREQFELRMASTEQILRDKYLNLDQTVAQLNQTGSALVAALGSA</sequence>
<dbReference type="PANTHER" id="PTHR30288:SF0">
    <property type="entry name" value="FLAGELLAR HOOK-ASSOCIATED PROTEIN 2"/>
    <property type="match status" value="1"/>
</dbReference>
<evidence type="ECO:0000256" key="2">
    <source>
        <dbReference type="ARBA" id="ARBA00011255"/>
    </source>
</evidence>
<gene>
    <name evidence="8" type="ORF">FX988_03830</name>
</gene>
<dbReference type="GO" id="GO:0009421">
    <property type="term" value="C:bacterial-type flagellum filament cap"/>
    <property type="evidence" value="ECO:0007669"/>
    <property type="project" value="InterPro"/>
</dbReference>
<dbReference type="Proteomes" id="UP000464524">
    <property type="component" value="Chromosome"/>
</dbReference>
<dbReference type="OrthoDB" id="9810816at2"/>
<dbReference type="InterPro" id="IPR003481">
    <property type="entry name" value="FliD_N"/>
</dbReference>
<keyword evidence="8" id="KW-0969">Cilium</keyword>
<keyword evidence="4 5" id="KW-0975">Bacterial flagellum</keyword>
<evidence type="ECO:0000256" key="1">
    <source>
        <dbReference type="ARBA" id="ARBA00009764"/>
    </source>
</evidence>
<keyword evidence="5" id="KW-0964">Secreted</keyword>
<evidence type="ECO:0000256" key="3">
    <source>
        <dbReference type="ARBA" id="ARBA00023054"/>
    </source>
</evidence>
<dbReference type="InterPro" id="IPR010809">
    <property type="entry name" value="FliD_C"/>
</dbReference>
<evidence type="ECO:0000313" key="8">
    <source>
        <dbReference type="EMBL" id="QHJ13564.1"/>
    </source>
</evidence>
<evidence type="ECO:0000256" key="4">
    <source>
        <dbReference type="ARBA" id="ARBA00023143"/>
    </source>
</evidence>
<evidence type="ECO:0000313" key="9">
    <source>
        <dbReference type="Proteomes" id="UP000464524"/>
    </source>
</evidence>
<dbReference type="Pfam" id="PF07195">
    <property type="entry name" value="FliD_C"/>
    <property type="match status" value="1"/>
</dbReference>
<keyword evidence="9" id="KW-1185">Reference proteome</keyword>
<feature type="domain" description="Flagellar hook-associated protein 2 N-terminal" evidence="6">
    <location>
        <begin position="10"/>
        <end position="110"/>
    </location>
</feature>
<comment type="subunit">
    <text evidence="2 5">Homopentamer.</text>
</comment>
<comment type="similarity">
    <text evidence="1 5">Belongs to the FliD family.</text>
</comment>
<dbReference type="InterPro" id="IPR040026">
    <property type="entry name" value="FliD"/>
</dbReference>
<dbReference type="AlphaFoldDB" id="A0A857JSK1"/>
<reference evidence="8 9" key="1">
    <citation type="submission" date="2019-12" db="EMBL/GenBank/DDBJ databases">
        <title>Genome sequencing and assembly of endphytes of Porphyra tenera.</title>
        <authorList>
            <person name="Park J.M."/>
            <person name="Shin R."/>
            <person name="Jo S.H."/>
        </authorList>
    </citation>
    <scope>NUCLEOTIDE SEQUENCE [LARGE SCALE GENOMIC DNA]</scope>
    <source>
        <strain evidence="8 9">GPM4</strain>
    </source>
</reference>
<keyword evidence="8" id="KW-0966">Cell projection</keyword>
<feature type="coiled-coil region" evidence="5">
    <location>
        <begin position="437"/>
        <end position="464"/>
    </location>
</feature>
<dbReference type="InterPro" id="IPR010810">
    <property type="entry name" value="Flagellin_hook_IN_motif"/>
</dbReference>
<dbReference type="Pfam" id="PF02465">
    <property type="entry name" value="FliD_N"/>
    <property type="match status" value="1"/>
</dbReference>
<dbReference type="GO" id="GO:0005576">
    <property type="term" value="C:extracellular region"/>
    <property type="evidence" value="ECO:0007669"/>
    <property type="project" value="UniProtKB-SubCell"/>
</dbReference>
<dbReference type="RefSeq" id="WP_160181665.1">
    <property type="nucleotide sequence ID" value="NZ_CP047656.1"/>
</dbReference>
<evidence type="ECO:0000259" key="7">
    <source>
        <dbReference type="Pfam" id="PF07195"/>
    </source>
</evidence>
<keyword evidence="8" id="KW-0282">Flagellum</keyword>
<organism evidence="8 9">
    <name type="scientific">Paraglaciecola mesophila</name>
    <dbReference type="NCBI Taxonomy" id="197222"/>
    <lineage>
        <taxon>Bacteria</taxon>
        <taxon>Pseudomonadati</taxon>
        <taxon>Pseudomonadota</taxon>
        <taxon>Gammaproteobacteria</taxon>
        <taxon>Alteromonadales</taxon>
        <taxon>Alteromonadaceae</taxon>
        <taxon>Paraglaciecola</taxon>
    </lineage>
</organism>
<evidence type="ECO:0000259" key="6">
    <source>
        <dbReference type="Pfam" id="PF02465"/>
    </source>
</evidence>
<dbReference type="GO" id="GO:0007155">
    <property type="term" value="P:cell adhesion"/>
    <property type="evidence" value="ECO:0007669"/>
    <property type="project" value="InterPro"/>
</dbReference>
<protein>
    <recommendedName>
        <fullName evidence="5">Flagellar hook-associated protein 2</fullName>
        <shortName evidence="5">HAP2</shortName>
    </recommendedName>
    <alternativeName>
        <fullName evidence="5">Flagellar cap protein</fullName>
    </alternativeName>
</protein>
<dbReference type="GO" id="GO:0071973">
    <property type="term" value="P:bacterial-type flagellum-dependent cell motility"/>
    <property type="evidence" value="ECO:0007669"/>
    <property type="project" value="TreeGrafter"/>
</dbReference>
<dbReference type="GO" id="GO:0009424">
    <property type="term" value="C:bacterial-type flagellum hook"/>
    <property type="evidence" value="ECO:0007669"/>
    <property type="project" value="UniProtKB-UniRule"/>
</dbReference>
<accession>A0A857JSK1</accession>
<name>A0A857JSK1_9ALTE</name>
<dbReference type="EMBL" id="CP047656">
    <property type="protein sequence ID" value="QHJ13564.1"/>
    <property type="molecule type" value="Genomic_DNA"/>
</dbReference>
<feature type="domain" description="Flagellar hook-associated protein 2 C-terminal" evidence="7">
    <location>
        <begin position="242"/>
        <end position="481"/>
    </location>
</feature>
<evidence type="ECO:0000256" key="5">
    <source>
        <dbReference type="RuleBase" id="RU362066"/>
    </source>
</evidence>
<dbReference type="Pfam" id="PF07196">
    <property type="entry name" value="Flagellin_IN"/>
    <property type="match status" value="1"/>
</dbReference>
<dbReference type="PANTHER" id="PTHR30288">
    <property type="entry name" value="FLAGELLAR CAP/ASSEMBLY PROTEIN FLID"/>
    <property type="match status" value="1"/>
</dbReference>